<protein>
    <submittedName>
        <fullName evidence="1">Uncharacterized protein</fullName>
    </submittedName>
</protein>
<sequence>MKVTSLFVFVVVSVSTAFPVLGNPADICTRFKTALAGERPFVEPLVNACLDRLNDGGSSDIWATKVCVAAAVAAGAGAVLDAASCKLERQIPPSTLEPLGLDVFDYIRFSSSRVVTKWDLVNFVYSEIKDAGLQTYPESADVLIAEYIYPMLDWAKAADGLSYGAFNMWLQKSGYTRHQRGRGGRLLLHFKTAFVVVSGVSKQVIRAMVSLLAAWGFLL</sequence>
<name>A0ACB8QDT3_9AGAM</name>
<reference evidence="1" key="2">
    <citation type="journal article" date="2022" name="New Phytol.">
        <title>Evolutionary transition to the ectomycorrhizal habit in the genomes of a hyperdiverse lineage of mushroom-forming fungi.</title>
        <authorList>
            <person name="Looney B."/>
            <person name="Miyauchi S."/>
            <person name="Morin E."/>
            <person name="Drula E."/>
            <person name="Courty P.E."/>
            <person name="Kohler A."/>
            <person name="Kuo A."/>
            <person name="LaButti K."/>
            <person name="Pangilinan J."/>
            <person name="Lipzen A."/>
            <person name="Riley R."/>
            <person name="Andreopoulos W."/>
            <person name="He G."/>
            <person name="Johnson J."/>
            <person name="Nolan M."/>
            <person name="Tritt A."/>
            <person name="Barry K.W."/>
            <person name="Grigoriev I.V."/>
            <person name="Nagy L.G."/>
            <person name="Hibbett D."/>
            <person name="Henrissat B."/>
            <person name="Matheny P.B."/>
            <person name="Labbe J."/>
            <person name="Martin F.M."/>
        </authorList>
    </citation>
    <scope>NUCLEOTIDE SEQUENCE</scope>
    <source>
        <strain evidence="1">EC-137</strain>
    </source>
</reference>
<comment type="caution">
    <text evidence="1">The sequence shown here is derived from an EMBL/GenBank/DDBJ whole genome shotgun (WGS) entry which is preliminary data.</text>
</comment>
<gene>
    <name evidence="1" type="ORF">K488DRAFT_88373</name>
</gene>
<reference evidence="1" key="1">
    <citation type="submission" date="2021-02" db="EMBL/GenBank/DDBJ databases">
        <authorList>
            <consortium name="DOE Joint Genome Institute"/>
            <person name="Ahrendt S."/>
            <person name="Looney B.P."/>
            <person name="Miyauchi S."/>
            <person name="Morin E."/>
            <person name="Drula E."/>
            <person name="Courty P.E."/>
            <person name="Chicoki N."/>
            <person name="Fauchery L."/>
            <person name="Kohler A."/>
            <person name="Kuo A."/>
            <person name="Labutti K."/>
            <person name="Pangilinan J."/>
            <person name="Lipzen A."/>
            <person name="Riley R."/>
            <person name="Andreopoulos W."/>
            <person name="He G."/>
            <person name="Johnson J."/>
            <person name="Barry K.W."/>
            <person name="Grigoriev I.V."/>
            <person name="Nagy L."/>
            <person name="Hibbett D."/>
            <person name="Henrissat B."/>
            <person name="Matheny P.B."/>
            <person name="Labbe J."/>
            <person name="Martin F."/>
        </authorList>
    </citation>
    <scope>NUCLEOTIDE SEQUENCE</scope>
    <source>
        <strain evidence="1">EC-137</strain>
    </source>
</reference>
<evidence type="ECO:0000313" key="1">
    <source>
        <dbReference type="EMBL" id="KAI0029812.1"/>
    </source>
</evidence>
<accession>A0ACB8QDT3</accession>
<dbReference type="Proteomes" id="UP000814128">
    <property type="component" value="Unassembled WGS sequence"/>
</dbReference>
<dbReference type="EMBL" id="MU273655">
    <property type="protein sequence ID" value="KAI0029812.1"/>
    <property type="molecule type" value="Genomic_DNA"/>
</dbReference>
<evidence type="ECO:0000313" key="2">
    <source>
        <dbReference type="Proteomes" id="UP000814128"/>
    </source>
</evidence>
<organism evidence="1 2">
    <name type="scientific">Vararia minispora EC-137</name>
    <dbReference type="NCBI Taxonomy" id="1314806"/>
    <lineage>
        <taxon>Eukaryota</taxon>
        <taxon>Fungi</taxon>
        <taxon>Dikarya</taxon>
        <taxon>Basidiomycota</taxon>
        <taxon>Agaricomycotina</taxon>
        <taxon>Agaricomycetes</taxon>
        <taxon>Russulales</taxon>
        <taxon>Lachnocladiaceae</taxon>
        <taxon>Vararia</taxon>
    </lineage>
</organism>
<proteinExistence type="predicted"/>
<keyword evidence="2" id="KW-1185">Reference proteome</keyword>